<reference evidence="2" key="1">
    <citation type="submission" date="2016-10" db="EMBL/GenBank/DDBJ databases">
        <authorList>
            <person name="Varghese N."/>
            <person name="Submissions S."/>
        </authorList>
    </citation>
    <scope>NUCLEOTIDE SEQUENCE [LARGE SCALE GENOMIC DNA]</scope>
    <source>
        <strain evidence="2">ATCC 700689</strain>
    </source>
</reference>
<evidence type="ECO:0000313" key="1">
    <source>
        <dbReference type="EMBL" id="SDJ18930.1"/>
    </source>
</evidence>
<protein>
    <submittedName>
        <fullName evidence="1">Uncharacterized protein</fullName>
    </submittedName>
</protein>
<keyword evidence="2" id="KW-1185">Reference proteome</keyword>
<dbReference type="AlphaFoldDB" id="A0A1G8RRE4"/>
<dbReference type="RefSeq" id="WP_074758555.1">
    <property type="nucleotide sequence ID" value="NZ_FNCO01000023.1"/>
</dbReference>
<organism evidence="1 2">
    <name type="scientific">Pseudomonas abietaniphila</name>
    <dbReference type="NCBI Taxonomy" id="89065"/>
    <lineage>
        <taxon>Bacteria</taxon>
        <taxon>Pseudomonadati</taxon>
        <taxon>Pseudomonadota</taxon>
        <taxon>Gammaproteobacteria</taxon>
        <taxon>Pseudomonadales</taxon>
        <taxon>Pseudomonadaceae</taxon>
        <taxon>Pseudomonas</taxon>
    </lineage>
</organism>
<proteinExistence type="predicted"/>
<evidence type="ECO:0000313" key="2">
    <source>
        <dbReference type="Proteomes" id="UP000182894"/>
    </source>
</evidence>
<name>A0A1G8RRE4_9PSED</name>
<gene>
    <name evidence="1" type="ORF">SAMN05216605_12314</name>
</gene>
<dbReference type="Proteomes" id="UP000182894">
    <property type="component" value="Unassembled WGS sequence"/>
</dbReference>
<accession>A0A1G8RRE4</accession>
<sequence>MTNRPVARLTDARHPVTAYLAMHISLISDAEDGQALYLRTSHATGYLQALYDTHQIGEDAVERLRHLIEWTRNNRAQKLAGLPVHPWPGSPI</sequence>
<dbReference type="EMBL" id="FNCO01000023">
    <property type="protein sequence ID" value="SDJ18930.1"/>
    <property type="molecule type" value="Genomic_DNA"/>
</dbReference>
<dbReference type="STRING" id="89065.SAMN05216605_12314"/>